<accession>A0A8J3YH54</accession>
<evidence type="ECO:0000256" key="7">
    <source>
        <dbReference type="ARBA" id="ARBA00022777"/>
    </source>
</evidence>
<dbReference type="InterPro" id="IPR013656">
    <property type="entry name" value="PAS_4"/>
</dbReference>
<feature type="transmembrane region" description="Helical" evidence="12">
    <location>
        <begin position="304"/>
        <end position="327"/>
    </location>
</feature>
<keyword evidence="15" id="KW-1185">Reference proteome</keyword>
<evidence type="ECO:0000313" key="14">
    <source>
        <dbReference type="EMBL" id="GIJ43940.1"/>
    </source>
</evidence>
<comment type="catalytic activity">
    <reaction evidence="1">
        <text>ATP + protein L-histidine = ADP + protein N-phospho-L-histidine.</text>
        <dbReference type="EC" id="2.7.13.3"/>
    </reaction>
</comment>
<dbReference type="InterPro" id="IPR006189">
    <property type="entry name" value="CHASE_dom"/>
</dbReference>
<dbReference type="GO" id="GO:0000156">
    <property type="term" value="F:phosphorelay response regulator activity"/>
    <property type="evidence" value="ECO:0007669"/>
    <property type="project" value="TreeGrafter"/>
</dbReference>
<evidence type="ECO:0000313" key="15">
    <source>
        <dbReference type="Proteomes" id="UP000619260"/>
    </source>
</evidence>
<feature type="domain" description="Histidine kinase" evidence="13">
    <location>
        <begin position="496"/>
        <end position="716"/>
    </location>
</feature>
<dbReference type="SUPFAM" id="SSF47384">
    <property type="entry name" value="Homodimeric domain of signal transducing histidine kinase"/>
    <property type="match status" value="1"/>
</dbReference>
<evidence type="ECO:0000259" key="13">
    <source>
        <dbReference type="PROSITE" id="PS50109"/>
    </source>
</evidence>
<dbReference type="PRINTS" id="PR00344">
    <property type="entry name" value="BCTRLSENSOR"/>
</dbReference>
<dbReference type="CDD" id="cd00082">
    <property type="entry name" value="HisKA"/>
    <property type="match status" value="1"/>
</dbReference>
<dbReference type="InterPro" id="IPR004358">
    <property type="entry name" value="Sig_transdc_His_kin-like_C"/>
</dbReference>
<comment type="subcellular location">
    <subcellularLocation>
        <location evidence="2">Cell membrane</location>
    </subcellularLocation>
</comment>
<dbReference type="Proteomes" id="UP000619260">
    <property type="component" value="Unassembled WGS sequence"/>
</dbReference>
<dbReference type="EMBL" id="BOPF01000002">
    <property type="protein sequence ID" value="GIJ43940.1"/>
    <property type="molecule type" value="Genomic_DNA"/>
</dbReference>
<keyword evidence="10 12" id="KW-0472">Membrane</keyword>
<evidence type="ECO:0000256" key="8">
    <source>
        <dbReference type="ARBA" id="ARBA00022989"/>
    </source>
</evidence>
<dbReference type="InterPro" id="IPR050351">
    <property type="entry name" value="BphY/WalK/GraS-like"/>
</dbReference>
<dbReference type="PANTHER" id="PTHR42878:SF15">
    <property type="entry name" value="BACTERIOPHYTOCHROME"/>
    <property type="match status" value="1"/>
</dbReference>
<evidence type="ECO:0000256" key="9">
    <source>
        <dbReference type="ARBA" id="ARBA00023012"/>
    </source>
</evidence>
<dbReference type="Pfam" id="PF03924">
    <property type="entry name" value="CHASE"/>
    <property type="match status" value="1"/>
</dbReference>
<dbReference type="InterPro" id="IPR000014">
    <property type="entry name" value="PAS"/>
</dbReference>
<dbReference type="InterPro" id="IPR042240">
    <property type="entry name" value="CHASE_sf"/>
</dbReference>
<evidence type="ECO:0000256" key="5">
    <source>
        <dbReference type="ARBA" id="ARBA00022679"/>
    </source>
</evidence>
<dbReference type="GO" id="GO:0030295">
    <property type="term" value="F:protein kinase activator activity"/>
    <property type="evidence" value="ECO:0007669"/>
    <property type="project" value="TreeGrafter"/>
</dbReference>
<dbReference type="Pfam" id="PF00512">
    <property type="entry name" value="HisKA"/>
    <property type="match status" value="1"/>
</dbReference>
<dbReference type="SUPFAM" id="SSF55785">
    <property type="entry name" value="PYP-like sensor domain (PAS domain)"/>
    <property type="match status" value="1"/>
</dbReference>
<evidence type="ECO:0000256" key="2">
    <source>
        <dbReference type="ARBA" id="ARBA00004236"/>
    </source>
</evidence>
<dbReference type="InterPro" id="IPR003661">
    <property type="entry name" value="HisK_dim/P_dom"/>
</dbReference>
<protein>
    <recommendedName>
        <fullName evidence="11">Sensor-like histidine kinase SenX3</fullName>
        <ecNumber evidence="3">2.7.13.3</ecNumber>
    </recommendedName>
</protein>
<dbReference type="GO" id="GO:0000155">
    <property type="term" value="F:phosphorelay sensor kinase activity"/>
    <property type="evidence" value="ECO:0007669"/>
    <property type="project" value="InterPro"/>
</dbReference>
<dbReference type="GO" id="GO:0007234">
    <property type="term" value="P:osmosensory signaling via phosphorelay pathway"/>
    <property type="evidence" value="ECO:0007669"/>
    <property type="project" value="TreeGrafter"/>
</dbReference>
<dbReference type="PANTHER" id="PTHR42878">
    <property type="entry name" value="TWO-COMPONENT HISTIDINE KINASE"/>
    <property type="match status" value="1"/>
</dbReference>
<evidence type="ECO:0000256" key="12">
    <source>
        <dbReference type="SAM" id="Phobius"/>
    </source>
</evidence>
<dbReference type="CDD" id="cd00130">
    <property type="entry name" value="PAS"/>
    <property type="match status" value="1"/>
</dbReference>
<dbReference type="SUPFAM" id="SSF55874">
    <property type="entry name" value="ATPase domain of HSP90 chaperone/DNA topoisomerase II/histidine kinase"/>
    <property type="match status" value="1"/>
</dbReference>
<keyword evidence="7" id="KW-0418">Kinase</keyword>
<keyword evidence="4" id="KW-0597">Phosphoprotein</keyword>
<keyword evidence="5" id="KW-0808">Transferase</keyword>
<dbReference type="InterPro" id="IPR035965">
    <property type="entry name" value="PAS-like_dom_sf"/>
</dbReference>
<name>A0A8J3YH54_9ACTN</name>
<evidence type="ECO:0000256" key="3">
    <source>
        <dbReference type="ARBA" id="ARBA00012438"/>
    </source>
</evidence>
<feature type="transmembrane region" description="Helical" evidence="12">
    <location>
        <begin position="12"/>
        <end position="34"/>
    </location>
</feature>
<dbReference type="AlphaFoldDB" id="A0A8J3YH54"/>
<dbReference type="Gene3D" id="3.30.450.20">
    <property type="entry name" value="PAS domain"/>
    <property type="match status" value="1"/>
</dbReference>
<evidence type="ECO:0000256" key="1">
    <source>
        <dbReference type="ARBA" id="ARBA00000085"/>
    </source>
</evidence>
<keyword evidence="8 12" id="KW-1133">Transmembrane helix</keyword>
<dbReference type="Pfam" id="PF08448">
    <property type="entry name" value="PAS_4"/>
    <property type="match status" value="1"/>
</dbReference>
<gene>
    <name evidence="14" type="ORF">Val02_08260</name>
</gene>
<dbReference type="Gene3D" id="3.30.565.10">
    <property type="entry name" value="Histidine kinase-like ATPase, C-terminal domain"/>
    <property type="match status" value="1"/>
</dbReference>
<dbReference type="InterPro" id="IPR003594">
    <property type="entry name" value="HATPase_dom"/>
</dbReference>
<dbReference type="Pfam" id="PF02518">
    <property type="entry name" value="HATPase_c"/>
    <property type="match status" value="1"/>
</dbReference>
<evidence type="ECO:0000256" key="11">
    <source>
        <dbReference type="ARBA" id="ARBA00039401"/>
    </source>
</evidence>
<organism evidence="14 15">
    <name type="scientific">Virgisporangium aliadipatigenens</name>
    <dbReference type="NCBI Taxonomy" id="741659"/>
    <lineage>
        <taxon>Bacteria</taxon>
        <taxon>Bacillati</taxon>
        <taxon>Actinomycetota</taxon>
        <taxon>Actinomycetes</taxon>
        <taxon>Micromonosporales</taxon>
        <taxon>Micromonosporaceae</taxon>
        <taxon>Virgisporangium</taxon>
    </lineage>
</organism>
<dbReference type="SMART" id="SM00388">
    <property type="entry name" value="HisKA"/>
    <property type="match status" value="1"/>
</dbReference>
<dbReference type="PROSITE" id="PS50109">
    <property type="entry name" value="HIS_KIN"/>
    <property type="match status" value="1"/>
</dbReference>
<dbReference type="Gene3D" id="3.30.450.350">
    <property type="entry name" value="CHASE domain"/>
    <property type="match status" value="1"/>
</dbReference>
<dbReference type="GO" id="GO:0005886">
    <property type="term" value="C:plasma membrane"/>
    <property type="evidence" value="ECO:0007669"/>
    <property type="project" value="UniProtKB-SubCell"/>
</dbReference>
<proteinExistence type="predicted"/>
<evidence type="ECO:0000256" key="10">
    <source>
        <dbReference type="ARBA" id="ARBA00023136"/>
    </source>
</evidence>
<keyword evidence="6 12" id="KW-0812">Transmembrane</keyword>
<dbReference type="InterPro" id="IPR005467">
    <property type="entry name" value="His_kinase_dom"/>
</dbReference>
<dbReference type="EC" id="2.7.13.3" evidence="3"/>
<dbReference type="SMART" id="SM00387">
    <property type="entry name" value="HATPase_c"/>
    <property type="match status" value="1"/>
</dbReference>
<dbReference type="Gene3D" id="1.10.287.130">
    <property type="match status" value="1"/>
</dbReference>
<evidence type="ECO:0000256" key="4">
    <source>
        <dbReference type="ARBA" id="ARBA00022553"/>
    </source>
</evidence>
<dbReference type="InterPro" id="IPR036097">
    <property type="entry name" value="HisK_dim/P_sf"/>
</dbReference>
<keyword evidence="9" id="KW-0902">Two-component regulatory system</keyword>
<dbReference type="InterPro" id="IPR036890">
    <property type="entry name" value="HATPase_C_sf"/>
</dbReference>
<reference evidence="14" key="1">
    <citation type="submission" date="2021-01" db="EMBL/GenBank/DDBJ databases">
        <title>Whole genome shotgun sequence of Virgisporangium aliadipatigenens NBRC 105644.</title>
        <authorList>
            <person name="Komaki H."/>
            <person name="Tamura T."/>
        </authorList>
    </citation>
    <scope>NUCLEOTIDE SEQUENCE</scope>
    <source>
        <strain evidence="14">NBRC 105644</strain>
    </source>
</reference>
<sequence>MGARWRDGVRPVIVYPLLLAVAGVAASGAVGAVLRDSQERTTDTAMIRRTAEIQAAVASEVRRYEDTLTTLATATGALERLDTTRFADVTAAMDDLRLAGAISALFVVADTTATMPDVQREWRQRGATGLVLDGGGAGPEHLHVVLERLIDPTVTLSVRGFDFSRYPPVAAALTEARGTGTPAASETFLLPDDPLRPNGPAQRAFVLAAPVRGPPEGAFLGWILMGVRGEDFIGSVLRRAGQGLLDVTVWARTVEGGDAVVAVHEPGSGTPRDLRRVVDLDVAHRRWRLEARASAAEIPGGANALPAAVSAAGLVLTLLLCLLVYVLGTGRARARAQVHEATGALRDELIRRRAAEAGVAAQKDYLTQVLDAIDVAVLTCDPDGTIVHANRRARDFLPADPGRRSVDSLLPGLVPTAADGTPLPPAELPLARALRGEPVVGAEALLTRPDGSREVMLMHARPLFAGDETIIGAVASGYGITELRAREAELAAFAAVVAHDLQSPLTTVRGYADLVRTRLTDNPEMAAHVHDLDTVIRTSRRMSTLISDLLAFTSAGDSAVHPRTVALSALVEEVIQDRLAAVAVDPYTPVPRFDVGPLPAVEADPSLVHQLLDNVIGNAVKYTPPGQPARIEITGRDDGAGLVHVAIADRGIGIPAGQHDAVFTGFRRAHPKSGYTGTGLGLAICQRVVERHGGTIAAHDNPGGGTVIRFTLPAAVRTSAVPRSGQAVSAG</sequence>
<dbReference type="RefSeq" id="WP_203897465.1">
    <property type="nucleotide sequence ID" value="NZ_BOPF01000002.1"/>
</dbReference>
<evidence type="ECO:0000256" key="6">
    <source>
        <dbReference type="ARBA" id="ARBA00022692"/>
    </source>
</evidence>
<comment type="caution">
    <text evidence="14">The sequence shown here is derived from an EMBL/GenBank/DDBJ whole genome shotgun (WGS) entry which is preliminary data.</text>
</comment>